<name>A0A520KQK6_METT2</name>
<dbReference type="Proteomes" id="UP000317158">
    <property type="component" value="Unassembled WGS sequence"/>
</dbReference>
<organism evidence="9 10">
    <name type="scientific">Methanoliparum thermophilum</name>
    <dbReference type="NCBI Taxonomy" id="2491083"/>
    <lineage>
        <taxon>Archaea</taxon>
        <taxon>Methanobacteriati</taxon>
        <taxon>Methanobacteriota</taxon>
        <taxon>Candidatus Methanoliparia</taxon>
        <taxon>Candidatus Methanoliparales</taxon>
        <taxon>Candidatus Methanoliparaceae</taxon>
        <taxon>Candidatus Methanoliparum</taxon>
    </lineage>
</organism>
<comment type="caution">
    <text evidence="9">The sequence shown here is derived from an EMBL/GenBank/DDBJ whole genome shotgun (WGS) entry which is preliminary data.</text>
</comment>
<dbReference type="InterPro" id="IPR023407">
    <property type="entry name" value="Ribosomal_eS27_Zn-bd_dom_sf"/>
</dbReference>
<evidence type="ECO:0000313" key="10">
    <source>
        <dbReference type="Proteomes" id="UP000317158"/>
    </source>
</evidence>
<evidence type="ECO:0000256" key="1">
    <source>
        <dbReference type="ARBA" id="ARBA00010919"/>
    </source>
</evidence>
<dbReference type="EMBL" id="RXIF01000012">
    <property type="protein sequence ID" value="RZN63817.1"/>
    <property type="molecule type" value="Genomic_DNA"/>
</dbReference>
<dbReference type="SUPFAM" id="SSF57829">
    <property type="entry name" value="Zn-binding ribosomal proteins"/>
    <property type="match status" value="1"/>
</dbReference>
<dbReference type="GO" id="GO:1990904">
    <property type="term" value="C:ribonucleoprotein complex"/>
    <property type="evidence" value="ECO:0007669"/>
    <property type="project" value="UniProtKB-KW"/>
</dbReference>
<dbReference type="GO" id="GO:0003735">
    <property type="term" value="F:structural constituent of ribosome"/>
    <property type="evidence" value="ECO:0007669"/>
    <property type="project" value="InterPro"/>
</dbReference>
<evidence type="ECO:0000256" key="5">
    <source>
        <dbReference type="ARBA" id="ARBA00022980"/>
    </source>
</evidence>
<gene>
    <name evidence="7" type="primary">rps27e</name>
    <name evidence="9" type="ORF">EF806_06160</name>
</gene>
<keyword evidence="4 7" id="KW-0862">Zinc</keyword>
<reference evidence="9 10" key="1">
    <citation type="journal article" date="2019" name="Nat. Microbiol.">
        <title>Wide diversity of methane and short-chain alkane metabolisms in uncultured archaea.</title>
        <authorList>
            <person name="Borrel G."/>
            <person name="Adam P.S."/>
            <person name="McKay L.J."/>
            <person name="Chen L.X."/>
            <person name="Sierra-Garcia I.N."/>
            <person name="Sieber C.M."/>
            <person name="Letourneur Q."/>
            <person name="Ghozlane A."/>
            <person name="Andersen G.L."/>
            <person name="Li W.J."/>
            <person name="Hallam S.J."/>
            <person name="Muyzer G."/>
            <person name="de Oliveira V.M."/>
            <person name="Inskeep W.P."/>
            <person name="Banfield J.F."/>
            <person name="Gribaldo S."/>
        </authorList>
    </citation>
    <scope>NUCLEOTIDE SEQUENCE [LARGE SCALE GENOMIC DNA]</scope>
    <source>
        <strain evidence="9">NM1a</strain>
    </source>
</reference>
<feature type="binding site" evidence="7">
    <location>
        <position position="13"/>
    </location>
    <ligand>
        <name>Zn(2+)</name>
        <dbReference type="ChEBI" id="CHEBI:29105"/>
    </ligand>
</feature>
<dbReference type="PROSITE" id="PS01168">
    <property type="entry name" value="RIBOSOMAL_S27E"/>
    <property type="match status" value="1"/>
</dbReference>
<evidence type="ECO:0000256" key="4">
    <source>
        <dbReference type="ARBA" id="ARBA00022833"/>
    </source>
</evidence>
<accession>A0A520KQK6</accession>
<protein>
    <recommendedName>
        <fullName evidence="7">Small ribosomal subunit protein eS27</fullName>
    </recommendedName>
</protein>
<dbReference type="GO" id="GO:0006412">
    <property type="term" value="P:translation"/>
    <property type="evidence" value="ECO:0007669"/>
    <property type="project" value="UniProtKB-UniRule"/>
</dbReference>
<feature type="binding site" evidence="7">
    <location>
        <position position="29"/>
    </location>
    <ligand>
        <name>Zn(2+)</name>
        <dbReference type="ChEBI" id="CHEBI:29105"/>
    </ligand>
</feature>
<feature type="zinc finger region" description="C4-type" evidence="7">
    <location>
        <begin position="10"/>
        <end position="32"/>
    </location>
</feature>
<evidence type="ECO:0000256" key="7">
    <source>
        <dbReference type="HAMAP-Rule" id="MF_00371"/>
    </source>
</evidence>
<dbReference type="GO" id="GO:0005840">
    <property type="term" value="C:ribosome"/>
    <property type="evidence" value="ECO:0007669"/>
    <property type="project" value="UniProtKB-KW"/>
</dbReference>
<evidence type="ECO:0000256" key="8">
    <source>
        <dbReference type="RuleBase" id="RU000671"/>
    </source>
</evidence>
<evidence type="ECO:0000256" key="2">
    <source>
        <dbReference type="ARBA" id="ARBA00022723"/>
    </source>
</evidence>
<dbReference type="FunFam" id="2.20.25.100:FF:000002">
    <property type="entry name" value="30S ribosomal protein S27e"/>
    <property type="match status" value="1"/>
</dbReference>
<feature type="binding site" evidence="7">
    <location>
        <position position="32"/>
    </location>
    <ligand>
        <name>Zn(2+)</name>
        <dbReference type="ChEBI" id="CHEBI:29105"/>
    </ligand>
</feature>
<feature type="binding site" evidence="7">
    <location>
        <position position="10"/>
    </location>
    <ligand>
        <name>Zn(2+)</name>
        <dbReference type="ChEBI" id="CHEBI:29105"/>
    </ligand>
</feature>
<dbReference type="AlphaFoldDB" id="A0A520KQK6"/>
<evidence type="ECO:0000256" key="3">
    <source>
        <dbReference type="ARBA" id="ARBA00022771"/>
    </source>
</evidence>
<sequence length="55" mass="6126">MKSRFLRVKCVDCENEQIVFDRATTIVKCAICGRTLAKPTGGKAQINAEIKEVLE</sequence>
<evidence type="ECO:0000313" key="9">
    <source>
        <dbReference type="EMBL" id="RZN63817.1"/>
    </source>
</evidence>
<proteinExistence type="inferred from homology"/>
<comment type="similarity">
    <text evidence="1 7 8">Belongs to the eukaryotic ribosomal protein eS27 family.</text>
</comment>
<comment type="subunit">
    <text evidence="7">Part of the 30S ribosomal subunit.</text>
</comment>
<dbReference type="InterPro" id="IPR000592">
    <property type="entry name" value="Ribosomal_eS27"/>
</dbReference>
<keyword evidence="5 7" id="KW-0689">Ribosomal protein</keyword>
<keyword evidence="3 7" id="KW-0863">Zinc-finger</keyword>
<keyword evidence="6 7" id="KW-0687">Ribonucleoprotein</keyword>
<dbReference type="InterPro" id="IPR011332">
    <property type="entry name" value="Ribosomal_zn-bd"/>
</dbReference>
<dbReference type="GO" id="GO:0008270">
    <property type="term" value="F:zinc ion binding"/>
    <property type="evidence" value="ECO:0007669"/>
    <property type="project" value="UniProtKB-UniRule"/>
</dbReference>
<dbReference type="NCBIfam" id="NF001629">
    <property type="entry name" value="PRK00415.1"/>
    <property type="match status" value="1"/>
</dbReference>
<comment type="cofactor">
    <cofactor evidence="7 8">
        <name>Zn(2+)</name>
        <dbReference type="ChEBI" id="CHEBI:29105"/>
    </cofactor>
    <text evidence="7 8">Binds 1 zinc ion per subunit.</text>
</comment>
<evidence type="ECO:0000256" key="6">
    <source>
        <dbReference type="ARBA" id="ARBA00023274"/>
    </source>
</evidence>
<dbReference type="Pfam" id="PF01667">
    <property type="entry name" value="Ribosomal_S27e"/>
    <property type="match status" value="1"/>
</dbReference>
<dbReference type="Gene3D" id="2.20.25.100">
    <property type="entry name" value="Zn-binding ribosomal proteins"/>
    <property type="match status" value="1"/>
</dbReference>
<dbReference type="HAMAP" id="MF_00371">
    <property type="entry name" value="Ribosomal_eS27"/>
    <property type="match status" value="1"/>
</dbReference>
<keyword evidence="2 7" id="KW-0479">Metal-binding</keyword>